<dbReference type="Proteomes" id="UP000218332">
    <property type="component" value="Unassembled WGS sequence"/>
</dbReference>
<dbReference type="AlphaFoldDB" id="A0A2A2I2E8"/>
<evidence type="ECO:0000313" key="2">
    <source>
        <dbReference type="Proteomes" id="UP000218332"/>
    </source>
</evidence>
<dbReference type="OrthoDB" id="6196672at2"/>
<proteinExistence type="predicted"/>
<keyword evidence="2" id="KW-1185">Reference proteome</keyword>
<gene>
    <name evidence="1" type="ORF">CF392_10950</name>
</gene>
<name>A0A2A2I2E8_9GAMM</name>
<organism evidence="1 2">
    <name type="scientific">Tamilnaduibacter salinus</name>
    <dbReference type="NCBI Taxonomy" id="1484056"/>
    <lineage>
        <taxon>Bacteria</taxon>
        <taxon>Pseudomonadati</taxon>
        <taxon>Pseudomonadota</taxon>
        <taxon>Gammaproteobacteria</taxon>
        <taxon>Pseudomonadales</taxon>
        <taxon>Marinobacteraceae</taxon>
        <taxon>Tamilnaduibacter</taxon>
    </lineage>
</organism>
<comment type="caution">
    <text evidence="1">The sequence shown here is derived from an EMBL/GenBank/DDBJ whole genome shotgun (WGS) entry which is preliminary data.</text>
</comment>
<evidence type="ECO:0000313" key="1">
    <source>
        <dbReference type="EMBL" id="PAV25464.1"/>
    </source>
</evidence>
<dbReference type="EMBL" id="NMPM01000062">
    <property type="protein sequence ID" value="PAV25464.1"/>
    <property type="molecule type" value="Genomic_DNA"/>
</dbReference>
<reference evidence="1 2" key="1">
    <citation type="submission" date="2017-07" db="EMBL/GenBank/DDBJ databases">
        <title>Tamlnaduibacter salinus (Mi-7) genome sequencing.</title>
        <authorList>
            <person name="Verma A."/>
            <person name="Krishnamurthi S."/>
        </authorList>
    </citation>
    <scope>NUCLEOTIDE SEQUENCE [LARGE SCALE GENOMIC DNA]</scope>
    <source>
        <strain evidence="1 2">Mi-7</strain>
    </source>
</reference>
<accession>A0A2A2I2E8</accession>
<protein>
    <submittedName>
        <fullName evidence="1">Uncharacterized protein</fullName>
    </submittedName>
</protein>
<sequence>MALASPAQAQNIDILMGSLFSQQGPDYIGHTSVSREDVPAASALERKFLIVDFRFDQNPGHEARQARVHTICMTMLRDRDLMQRLTRRGYDMVSVAFDRKSQYDCL</sequence>